<dbReference type="EMBL" id="JASCZI010091740">
    <property type="protein sequence ID" value="MED6151120.1"/>
    <property type="molecule type" value="Genomic_DNA"/>
</dbReference>
<name>A0ABU6TRS0_9FABA</name>
<gene>
    <name evidence="2" type="ORF">PIB30_079275</name>
</gene>
<reference evidence="2 3" key="1">
    <citation type="journal article" date="2023" name="Plants (Basel)">
        <title>Bridging the Gap: Combining Genomics and Transcriptomics Approaches to Understand Stylosanthes scabra, an Orphan Legume from the Brazilian Caatinga.</title>
        <authorList>
            <person name="Ferreira-Neto J.R.C."/>
            <person name="da Silva M.D."/>
            <person name="Binneck E."/>
            <person name="de Melo N.F."/>
            <person name="da Silva R.H."/>
            <person name="de Melo A.L.T.M."/>
            <person name="Pandolfi V."/>
            <person name="Bustamante F.O."/>
            <person name="Brasileiro-Vidal A.C."/>
            <person name="Benko-Iseppon A.M."/>
        </authorList>
    </citation>
    <scope>NUCLEOTIDE SEQUENCE [LARGE SCALE GENOMIC DNA]</scope>
    <source>
        <tissue evidence="2">Leaves</tissue>
    </source>
</reference>
<evidence type="ECO:0000313" key="3">
    <source>
        <dbReference type="Proteomes" id="UP001341840"/>
    </source>
</evidence>
<proteinExistence type="predicted"/>
<accession>A0ABU6TRS0</accession>
<comment type="caution">
    <text evidence="2">The sequence shown here is derived from an EMBL/GenBank/DDBJ whole genome shotgun (WGS) entry which is preliminary data.</text>
</comment>
<feature type="compositionally biased region" description="Basic residues" evidence="1">
    <location>
        <begin position="143"/>
        <end position="152"/>
    </location>
</feature>
<sequence length="152" mass="16857">MRRLTTRNPTLLGTSPNIIFHLHQSVYVFARMTPRQSIGQRIYIKGHESRYTIQVGNSIRAAEAGRVSLMDTYTMSVPTDNTKGVEEPRLRGKGRSGINNFVEFLRTETMAEMNAEAVQETTSSGGSGQNSGTATVTTTQCQRRSRKSKGRS</sequence>
<feature type="region of interest" description="Disordered" evidence="1">
    <location>
        <begin position="116"/>
        <end position="152"/>
    </location>
</feature>
<keyword evidence="3" id="KW-1185">Reference proteome</keyword>
<dbReference type="Proteomes" id="UP001341840">
    <property type="component" value="Unassembled WGS sequence"/>
</dbReference>
<protein>
    <submittedName>
        <fullName evidence="2">Uncharacterized protein</fullName>
    </submittedName>
</protein>
<organism evidence="2 3">
    <name type="scientific">Stylosanthes scabra</name>
    <dbReference type="NCBI Taxonomy" id="79078"/>
    <lineage>
        <taxon>Eukaryota</taxon>
        <taxon>Viridiplantae</taxon>
        <taxon>Streptophyta</taxon>
        <taxon>Embryophyta</taxon>
        <taxon>Tracheophyta</taxon>
        <taxon>Spermatophyta</taxon>
        <taxon>Magnoliopsida</taxon>
        <taxon>eudicotyledons</taxon>
        <taxon>Gunneridae</taxon>
        <taxon>Pentapetalae</taxon>
        <taxon>rosids</taxon>
        <taxon>fabids</taxon>
        <taxon>Fabales</taxon>
        <taxon>Fabaceae</taxon>
        <taxon>Papilionoideae</taxon>
        <taxon>50 kb inversion clade</taxon>
        <taxon>dalbergioids sensu lato</taxon>
        <taxon>Dalbergieae</taxon>
        <taxon>Pterocarpus clade</taxon>
        <taxon>Stylosanthes</taxon>
    </lineage>
</organism>
<evidence type="ECO:0000256" key="1">
    <source>
        <dbReference type="SAM" id="MobiDB-lite"/>
    </source>
</evidence>
<evidence type="ECO:0000313" key="2">
    <source>
        <dbReference type="EMBL" id="MED6151120.1"/>
    </source>
</evidence>